<dbReference type="OMA" id="CECGAEP"/>
<reference evidence="1" key="1">
    <citation type="submission" date="2022-08" db="UniProtKB">
        <authorList>
            <consortium name="EnsemblMetazoa"/>
        </authorList>
    </citation>
    <scope>IDENTIFICATION</scope>
    <source>
        <strain evidence="1">05x7-T-G4-1.051#20</strain>
    </source>
</reference>
<dbReference type="AlphaFoldDB" id="A0A8W8NVI2"/>
<sequence>MKKKNGNDGRPAATETDITVALAEHLLKKLAPGGSYKIDADSKQKRPCLCECGAEPNYSPTGMGNSSVWYGFIDIIFTSPYPIDETQEQTATSTVEDIPAIATAGEVIEEEKIIDYSDEENDLEDSPQMITEVKKVIPDELLQQALAQTIVFSWIQRKRHPERSNHMVPNIVISPKQFKIMMFDAEKDVFLVSTFIDLFIDEKCTKLSSNAVIVLWMVLHNRMFCTGFDSGVKPTLLEKLKSDFITIVDDKLGTYSDSLEYFVSKFNPEKKPALNDSLNSGHLIDLFERFEGVQLDDTKADA</sequence>
<proteinExistence type="predicted"/>
<dbReference type="Proteomes" id="UP000005408">
    <property type="component" value="Unassembled WGS sequence"/>
</dbReference>
<evidence type="ECO:0000313" key="2">
    <source>
        <dbReference type="Proteomes" id="UP000005408"/>
    </source>
</evidence>
<keyword evidence="2" id="KW-1185">Reference proteome</keyword>
<organism evidence="1 2">
    <name type="scientific">Magallana gigas</name>
    <name type="common">Pacific oyster</name>
    <name type="synonym">Crassostrea gigas</name>
    <dbReference type="NCBI Taxonomy" id="29159"/>
    <lineage>
        <taxon>Eukaryota</taxon>
        <taxon>Metazoa</taxon>
        <taxon>Spiralia</taxon>
        <taxon>Lophotrochozoa</taxon>
        <taxon>Mollusca</taxon>
        <taxon>Bivalvia</taxon>
        <taxon>Autobranchia</taxon>
        <taxon>Pteriomorphia</taxon>
        <taxon>Ostreida</taxon>
        <taxon>Ostreoidea</taxon>
        <taxon>Ostreidae</taxon>
        <taxon>Magallana</taxon>
    </lineage>
</organism>
<accession>A0A8W8NVI2</accession>
<protein>
    <submittedName>
        <fullName evidence="1">Uncharacterized protein</fullName>
    </submittedName>
</protein>
<dbReference type="EnsemblMetazoa" id="G8535.1">
    <property type="protein sequence ID" value="G8535.1:cds"/>
    <property type="gene ID" value="G8535"/>
</dbReference>
<dbReference type="OrthoDB" id="6152990at2759"/>
<name>A0A8W8NVI2_MAGGI</name>
<evidence type="ECO:0000313" key="1">
    <source>
        <dbReference type="EnsemblMetazoa" id="G8535.1:cds"/>
    </source>
</evidence>